<dbReference type="InterPro" id="IPR057666">
    <property type="entry name" value="DrpA_SLOG"/>
</dbReference>
<dbReference type="Proteomes" id="UP000035027">
    <property type="component" value="Chromosome"/>
</dbReference>
<dbReference type="AlphaFoldDB" id="A0A0F7PVW8"/>
<comment type="similarity">
    <text evidence="1">Belongs to the DprA/Smf family.</text>
</comment>
<accession>A0A0F7PVW8</accession>
<gene>
    <name evidence="3" type="ORF">LsR_00729</name>
</gene>
<dbReference type="InterPro" id="IPR003488">
    <property type="entry name" value="DprA"/>
</dbReference>
<evidence type="ECO:0000259" key="2">
    <source>
        <dbReference type="Pfam" id="PF02481"/>
    </source>
</evidence>
<dbReference type="PANTHER" id="PTHR43022">
    <property type="entry name" value="PROTEIN SMF"/>
    <property type="match status" value="1"/>
</dbReference>
<dbReference type="Gene3D" id="3.40.50.450">
    <property type="match status" value="1"/>
</dbReference>
<dbReference type="GO" id="GO:0009294">
    <property type="term" value="P:DNA-mediated transformation"/>
    <property type="evidence" value="ECO:0007669"/>
    <property type="project" value="InterPro"/>
</dbReference>
<dbReference type="PANTHER" id="PTHR43022:SF1">
    <property type="entry name" value="PROTEIN SMF"/>
    <property type="match status" value="1"/>
</dbReference>
<protein>
    <submittedName>
        <fullName evidence="3">DNA processing protein</fullName>
    </submittedName>
</protein>
<dbReference type="NCBIfam" id="TIGR00732">
    <property type="entry name" value="dprA"/>
    <property type="match status" value="1"/>
</dbReference>
<proteinExistence type="inferred from homology"/>
<dbReference type="EMBL" id="CP011403">
    <property type="protein sequence ID" value="AKI04276.1"/>
    <property type="molecule type" value="Genomic_DNA"/>
</dbReference>
<dbReference type="PATRIC" id="fig|1194971.3.peg.728"/>
<dbReference type="Pfam" id="PF02481">
    <property type="entry name" value="DNA_processg_A"/>
    <property type="match status" value="1"/>
</dbReference>
<evidence type="ECO:0000313" key="3">
    <source>
        <dbReference type="EMBL" id="AKI04276.1"/>
    </source>
</evidence>
<organism evidence="3 4">
    <name type="scientific">Ligilactobacillus salivarius str. Ren</name>
    <dbReference type="NCBI Taxonomy" id="1194971"/>
    <lineage>
        <taxon>Bacteria</taxon>
        <taxon>Bacillati</taxon>
        <taxon>Bacillota</taxon>
        <taxon>Bacilli</taxon>
        <taxon>Lactobacillales</taxon>
        <taxon>Lactobacillaceae</taxon>
        <taxon>Ligilactobacillus</taxon>
    </lineage>
</organism>
<dbReference type="SUPFAM" id="SSF102405">
    <property type="entry name" value="MCP/YpsA-like"/>
    <property type="match status" value="1"/>
</dbReference>
<evidence type="ECO:0000313" key="4">
    <source>
        <dbReference type="Proteomes" id="UP000035027"/>
    </source>
</evidence>
<sequence length="286" mass="31919">MELRDFLIRAHICSQYYGGSVKNVAYFMNEIQKLPTEEEFIKLLKLSEKKIGKYMAYFLSDGLTKEVEENKNYGGICTIFDEDYPVLLKEIYNPPLVFFYNGNFSLLNAPTLAIVGARKHSPYAKEVLKKLLPDVLGEGIATVSGLAKGIDSLAHKITLSEKGKTIGVIGTGLDRTYPRENFELQANMEKEGIVLSEYALGQKPLRFHFPARNRIISGLCQSLLVVEARRQSGSLITANMALQENRNVLAVPGNINSILSEGCNELILEGAKPILRAEDILEEFKI</sequence>
<reference evidence="3 4" key="1">
    <citation type="submission" date="2015-05" db="EMBL/GenBank/DDBJ databases">
        <title>Complete genome sequence of Lactobacillus salivarius Ren, a probiotic strain with antitumor activity.</title>
        <authorList>
            <person name="Sun E."/>
            <person name="Zhao L."/>
            <person name="Liu S."/>
            <person name="Zhang M."/>
            <person name="Guo H."/>
            <person name="Ren F."/>
        </authorList>
    </citation>
    <scope>NUCLEOTIDE SEQUENCE [LARGE SCALE GENOMIC DNA]</scope>
    <source>
        <strain evidence="3 4">Ren</strain>
    </source>
</reference>
<dbReference type="RefSeq" id="WP_047035562.1">
    <property type="nucleotide sequence ID" value="NZ_CP011403.1"/>
</dbReference>
<name>A0A0F7PVW8_9LACO</name>
<feature type="domain" description="Smf/DprA SLOG" evidence="2">
    <location>
        <begin position="76"/>
        <end position="284"/>
    </location>
</feature>
<evidence type="ECO:0000256" key="1">
    <source>
        <dbReference type="ARBA" id="ARBA00006525"/>
    </source>
</evidence>